<accession>A0A9K3GYI4</accession>
<reference evidence="1" key="2">
    <citation type="submission" date="2020-06" db="EMBL/GenBank/DDBJ databases">
        <title>Helianthus annuus Genome sequencing and assembly Release 2.</title>
        <authorList>
            <person name="Gouzy J."/>
            <person name="Langlade N."/>
            <person name="Munos S."/>
        </authorList>
    </citation>
    <scope>NUCLEOTIDE SEQUENCE</scope>
    <source>
        <tissue evidence="1">Leaves</tissue>
    </source>
</reference>
<gene>
    <name evidence="1" type="ORF">HanXRQr2_Chr16g0746211</name>
</gene>
<reference evidence="1" key="1">
    <citation type="journal article" date="2017" name="Nature">
        <title>The sunflower genome provides insights into oil metabolism, flowering and Asterid evolution.</title>
        <authorList>
            <person name="Badouin H."/>
            <person name="Gouzy J."/>
            <person name="Grassa C.J."/>
            <person name="Murat F."/>
            <person name="Staton S.E."/>
            <person name="Cottret L."/>
            <person name="Lelandais-Briere C."/>
            <person name="Owens G.L."/>
            <person name="Carrere S."/>
            <person name="Mayjonade B."/>
            <person name="Legrand L."/>
            <person name="Gill N."/>
            <person name="Kane N.C."/>
            <person name="Bowers J.E."/>
            <person name="Hubner S."/>
            <person name="Bellec A."/>
            <person name="Berard A."/>
            <person name="Berges H."/>
            <person name="Blanchet N."/>
            <person name="Boniface M.C."/>
            <person name="Brunel D."/>
            <person name="Catrice O."/>
            <person name="Chaidir N."/>
            <person name="Claudel C."/>
            <person name="Donnadieu C."/>
            <person name="Faraut T."/>
            <person name="Fievet G."/>
            <person name="Helmstetter N."/>
            <person name="King M."/>
            <person name="Knapp S.J."/>
            <person name="Lai Z."/>
            <person name="Le Paslier M.C."/>
            <person name="Lippi Y."/>
            <person name="Lorenzon L."/>
            <person name="Mandel J.R."/>
            <person name="Marage G."/>
            <person name="Marchand G."/>
            <person name="Marquand E."/>
            <person name="Bret-Mestries E."/>
            <person name="Morien E."/>
            <person name="Nambeesan S."/>
            <person name="Nguyen T."/>
            <person name="Pegot-Espagnet P."/>
            <person name="Pouilly N."/>
            <person name="Raftis F."/>
            <person name="Sallet E."/>
            <person name="Schiex T."/>
            <person name="Thomas J."/>
            <person name="Vandecasteele C."/>
            <person name="Vares D."/>
            <person name="Vear F."/>
            <person name="Vautrin S."/>
            <person name="Crespi M."/>
            <person name="Mangin B."/>
            <person name="Burke J.M."/>
            <person name="Salse J."/>
            <person name="Munos S."/>
            <person name="Vincourt P."/>
            <person name="Rieseberg L.H."/>
            <person name="Langlade N.B."/>
        </authorList>
    </citation>
    <scope>NUCLEOTIDE SEQUENCE</scope>
    <source>
        <tissue evidence="1">Leaves</tissue>
    </source>
</reference>
<name>A0A9K3GYI4_HELAN</name>
<dbReference type="AlphaFoldDB" id="A0A9K3GYI4"/>
<keyword evidence="2" id="KW-1185">Reference proteome</keyword>
<dbReference type="Proteomes" id="UP000215914">
    <property type="component" value="Unassembled WGS sequence"/>
</dbReference>
<organism evidence="1 2">
    <name type="scientific">Helianthus annuus</name>
    <name type="common">Common sunflower</name>
    <dbReference type="NCBI Taxonomy" id="4232"/>
    <lineage>
        <taxon>Eukaryota</taxon>
        <taxon>Viridiplantae</taxon>
        <taxon>Streptophyta</taxon>
        <taxon>Embryophyta</taxon>
        <taxon>Tracheophyta</taxon>
        <taxon>Spermatophyta</taxon>
        <taxon>Magnoliopsida</taxon>
        <taxon>eudicotyledons</taxon>
        <taxon>Gunneridae</taxon>
        <taxon>Pentapetalae</taxon>
        <taxon>asterids</taxon>
        <taxon>campanulids</taxon>
        <taxon>Asterales</taxon>
        <taxon>Asteraceae</taxon>
        <taxon>Asteroideae</taxon>
        <taxon>Heliantheae alliance</taxon>
        <taxon>Heliantheae</taxon>
        <taxon>Helianthus</taxon>
    </lineage>
</organism>
<dbReference type="EMBL" id="MNCJ02000331">
    <property type="protein sequence ID" value="KAF5759838.1"/>
    <property type="molecule type" value="Genomic_DNA"/>
</dbReference>
<comment type="caution">
    <text evidence="1">The sequence shown here is derived from an EMBL/GenBank/DDBJ whole genome shotgun (WGS) entry which is preliminary data.</text>
</comment>
<dbReference type="Gramene" id="mRNA:HanXRQr2_Chr16g0746211">
    <property type="protein sequence ID" value="mRNA:HanXRQr2_Chr16g0746211"/>
    <property type="gene ID" value="HanXRQr2_Chr16g0746211"/>
</dbReference>
<sequence>MYCSPSFFSSKASYSVSTTFSTSVNFSLIAALTPDPIDSGPVYLTTHSPSFTDNTSTFPPKLAMAGLSISRCAFTAFVSAGC</sequence>
<evidence type="ECO:0000313" key="2">
    <source>
        <dbReference type="Proteomes" id="UP000215914"/>
    </source>
</evidence>
<evidence type="ECO:0000313" key="1">
    <source>
        <dbReference type="EMBL" id="KAF5759838.1"/>
    </source>
</evidence>
<proteinExistence type="predicted"/>
<protein>
    <submittedName>
        <fullName evidence="1">Uncharacterized protein</fullName>
    </submittedName>
</protein>